<name>A0A3N1CVP4_9ACTN</name>
<feature type="domain" description="Ferric siderophore reductase C-terminal" evidence="1">
    <location>
        <begin position="228"/>
        <end position="248"/>
    </location>
</feature>
<dbReference type="OrthoDB" id="3290158at2"/>
<dbReference type="InterPro" id="IPR024726">
    <property type="entry name" value="FhuF_C"/>
</dbReference>
<dbReference type="EMBL" id="RJKE01000001">
    <property type="protein sequence ID" value="ROO85315.1"/>
    <property type="molecule type" value="Genomic_DNA"/>
</dbReference>
<organism evidence="2 3">
    <name type="scientific">Actinocorallia herbida</name>
    <dbReference type="NCBI Taxonomy" id="58109"/>
    <lineage>
        <taxon>Bacteria</taxon>
        <taxon>Bacillati</taxon>
        <taxon>Actinomycetota</taxon>
        <taxon>Actinomycetes</taxon>
        <taxon>Streptosporangiales</taxon>
        <taxon>Thermomonosporaceae</taxon>
        <taxon>Actinocorallia</taxon>
    </lineage>
</organism>
<dbReference type="AlphaFoldDB" id="A0A3N1CVP4"/>
<evidence type="ECO:0000313" key="2">
    <source>
        <dbReference type="EMBL" id="ROO85315.1"/>
    </source>
</evidence>
<dbReference type="Pfam" id="PF11575">
    <property type="entry name" value="FhuF_C"/>
    <property type="match status" value="1"/>
</dbReference>
<evidence type="ECO:0000313" key="3">
    <source>
        <dbReference type="Proteomes" id="UP000272400"/>
    </source>
</evidence>
<accession>A0A3N1CVP4</accession>
<sequence length="258" mass="26646">MRADLTAGPGTTLAGMASGALESLIADLAEISGYFHLYTADAPPGPWRPLGTLLDDGPAFAARIAMVAAHLGTDELRIAASVAHLGISARIWSPVVGALVAHRVLLDWSADTLEWKDALGGPLPLRLPSPTGRPVEDPVKAAGALYAAVEPLLDRLNGLVLGEVKLAPRLLWGNTASALGGAVRALASARPHLSADALALGDALLGSGRLRGTGTFTESAPGEAFFTRTTCCLYYRIPGGGKCGDCALLESKPRGRAR</sequence>
<evidence type="ECO:0000259" key="1">
    <source>
        <dbReference type="Pfam" id="PF11575"/>
    </source>
</evidence>
<gene>
    <name evidence="2" type="ORF">EDD29_2857</name>
</gene>
<proteinExistence type="predicted"/>
<keyword evidence="3" id="KW-1185">Reference proteome</keyword>
<reference evidence="2 3" key="1">
    <citation type="submission" date="2018-11" db="EMBL/GenBank/DDBJ databases">
        <title>Sequencing the genomes of 1000 actinobacteria strains.</title>
        <authorList>
            <person name="Klenk H.-P."/>
        </authorList>
    </citation>
    <scope>NUCLEOTIDE SEQUENCE [LARGE SCALE GENOMIC DNA]</scope>
    <source>
        <strain evidence="2 3">DSM 44254</strain>
    </source>
</reference>
<dbReference type="GO" id="GO:0051537">
    <property type="term" value="F:2 iron, 2 sulfur cluster binding"/>
    <property type="evidence" value="ECO:0007669"/>
    <property type="project" value="InterPro"/>
</dbReference>
<comment type="caution">
    <text evidence="2">The sequence shown here is derived from an EMBL/GenBank/DDBJ whole genome shotgun (WGS) entry which is preliminary data.</text>
</comment>
<protein>
    <submittedName>
        <fullName evidence="2">FhuF-like iron-sulfur protein</fullName>
    </submittedName>
</protein>
<dbReference type="Proteomes" id="UP000272400">
    <property type="component" value="Unassembled WGS sequence"/>
</dbReference>